<evidence type="ECO:0000313" key="1">
    <source>
        <dbReference type="EMBL" id="CAE7660085.1"/>
    </source>
</evidence>
<feature type="non-terminal residue" evidence="1">
    <location>
        <position position="1"/>
    </location>
</feature>
<comment type="caution">
    <text evidence="1">The sequence shown here is derived from an EMBL/GenBank/DDBJ whole genome shotgun (WGS) entry which is preliminary data.</text>
</comment>
<sequence length="314" mass="35288">AMKLQGFAKYLKSEKVTAIHTAVTNLNTFQFPMCLVELKDFLSMGQLVCHEAARATGQLRCFDRPEEVVDLSLLSGIVFISHQWAGFDHPDPEGEHYQAILVAIRGMSERGLKCGYIWVDYTSIPQANAFQQQAAINSLAVYASLCSALVSVAPNCKHADTGADLNVQTYCARGWCRLELLSFKTGTCKAEDDERAAYLCDGLSFKSIQESDVALEDDLVLHVLGGSFTCCSRCHPGGVQCDRQKTRDVLLGIYWRLLAMRRDGDMQYVIEADRILQLVQMEVEKYFPAYTWYRSAGHEEMQELFDGYLPLLHK</sequence>
<accession>A0A812W9N5</accession>
<keyword evidence="2" id="KW-1185">Reference proteome</keyword>
<dbReference type="AlphaFoldDB" id="A0A812W9N5"/>
<organism evidence="1 2">
    <name type="scientific">Symbiodinium pilosum</name>
    <name type="common">Dinoflagellate</name>
    <dbReference type="NCBI Taxonomy" id="2952"/>
    <lineage>
        <taxon>Eukaryota</taxon>
        <taxon>Sar</taxon>
        <taxon>Alveolata</taxon>
        <taxon>Dinophyceae</taxon>
        <taxon>Suessiales</taxon>
        <taxon>Symbiodiniaceae</taxon>
        <taxon>Symbiodinium</taxon>
    </lineage>
</organism>
<dbReference type="Proteomes" id="UP000649617">
    <property type="component" value="Unassembled WGS sequence"/>
</dbReference>
<proteinExistence type="predicted"/>
<gene>
    <name evidence="1" type="primary">tubd1</name>
    <name evidence="1" type="ORF">SPIL2461_LOCUS17874</name>
</gene>
<protein>
    <submittedName>
        <fullName evidence="1">Tubd1 protein</fullName>
    </submittedName>
</protein>
<name>A0A812W9N5_SYMPI</name>
<feature type="non-terminal residue" evidence="1">
    <location>
        <position position="314"/>
    </location>
</feature>
<evidence type="ECO:0000313" key="2">
    <source>
        <dbReference type="Proteomes" id="UP000649617"/>
    </source>
</evidence>
<dbReference type="OrthoDB" id="415566at2759"/>
<reference evidence="1" key="1">
    <citation type="submission" date="2021-02" db="EMBL/GenBank/DDBJ databases">
        <authorList>
            <person name="Dougan E. K."/>
            <person name="Rhodes N."/>
            <person name="Thang M."/>
            <person name="Chan C."/>
        </authorList>
    </citation>
    <scope>NUCLEOTIDE SEQUENCE</scope>
</reference>
<dbReference type="EMBL" id="CAJNIZ010043426">
    <property type="protein sequence ID" value="CAE7660085.1"/>
    <property type="molecule type" value="Genomic_DNA"/>
</dbReference>